<dbReference type="Proteomes" id="UP000239663">
    <property type="component" value="Unassembled WGS sequence"/>
</dbReference>
<keyword evidence="2" id="KW-1185">Reference proteome</keyword>
<dbReference type="PANTHER" id="PTHR41260">
    <property type="entry name" value="PROTEIN ECSC"/>
    <property type="match status" value="1"/>
</dbReference>
<evidence type="ECO:0000313" key="1">
    <source>
        <dbReference type="EMBL" id="PQD94630.1"/>
    </source>
</evidence>
<dbReference type="RefSeq" id="WP_104850011.1">
    <property type="nucleotide sequence ID" value="NZ_PKOZ01000008.1"/>
</dbReference>
<dbReference type="EMBL" id="PKOZ01000008">
    <property type="protein sequence ID" value="PQD94630.1"/>
    <property type="molecule type" value="Genomic_DNA"/>
</dbReference>
<gene>
    <name evidence="1" type="ORF">CYL18_13285</name>
</gene>
<dbReference type="PANTHER" id="PTHR41260:SF1">
    <property type="entry name" value="PROTEIN ECSC"/>
    <property type="match status" value="1"/>
</dbReference>
<comment type="caution">
    <text evidence="1">The sequence shown here is derived from an EMBL/GenBank/DDBJ whole genome shotgun (WGS) entry which is preliminary data.</text>
</comment>
<proteinExistence type="predicted"/>
<protein>
    <submittedName>
        <fullName evidence="1">ABC transporter substrate-binding protein</fullName>
    </submittedName>
</protein>
<dbReference type="OrthoDB" id="2040879at2"/>
<evidence type="ECO:0000313" key="2">
    <source>
        <dbReference type="Proteomes" id="UP000239663"/>
    </source>
</evidence>
<dbReference type="InterPro" id="IPR024787">
    <property type="entry name" value="EcsC"/>
</dbReference>
<accession>A0A2S7MXY4</accession>
<reference evidence="1 2" key="1">
    <citation type="submission" date="2017-12" db="EMBL/GenBank/DDBJ databases">
        <title>Taxonomic description and draft genome of Pradoshia cofamensis Gen. nov., sp. nov., a thermotolerant bacillale isolated from anterior gut of earthworm Eisenia fetida.</title>
        <authorList>
            <person name="Saha T."/>
            <person name="Chakraborty R."/>
        </authorList>
    </citation>
    <scope>NUCLEOTIDE SEQUENCE [LARGE SCALE GENOMIC DNA]</scope>
    <source>
        <strain evidence="1 2">EAG3</strain>
    </source>
</reference>
<organism evidence="1 2">
    <name type="scientific">Pradoshia eiseniae</name>
    <dbReference type="NCBI Taxonomy" id="2064768"/>
    <lineage>
        <taxon>Bacteria</taxon>
        <taxon>Bacillati</taxon>
        <taxon>Bacillota</taxon>
        <taxon>Bacilli</taxon>
        <taxon>Bacillales</taxon>
        <taxon>Bacillaceae</taxon>
        <taxon>Pradoshia</taxon>
    </lineage>
</organism>
<sequence length="276" mass="32444">MALTEREGIILQELKTWESEMRSDEPTDFEAYYDRLIESLFTLLPESVQEEFFAKLDNWLFHLHSMIHESQFQADARNRILTNARVFDEHVKDIEGLREMPIDRLTYIAEQQMARHRLYSLVQGGISAANGGWALASDLPAQMVINLRSIQLIGLSYGYDISTPYETTLSLKVFHAGTMPKRMQKYFWDDLMEDLEKPSDYFYEGEEMSNVFWFDQPIKQMLKVLAIYFFRKQMLKGVPIISLAIGSQANYRLTKNVTTFANQFYKYRYLRDKEGE</sequence>
<dbReference type="Pfam" id="PF12787">
    <property type="entry name" value="EcsC"/>
    <property type="match status" value="1"/>
</dbReference>
<name>A0A2S7MXY4_9BACI</name>
<dbReference type="AlphaFoldDB" id="A0A2S7MXY4"/>